<protein>
    <submittedName>
        <fullName evidence="1">Uncharacterized protein</fullName>
    </submittedName>
</protein>
<dbReference type="EMBL" id="CP060782">
    <property type="protein sequence ID" value="QNP46300.1"/>
    <property type="molecule type" value="Genomic_DNA"/>
</dbReference>
<dbReference type="SUPFAM" id="SSF53383">
    <property type="entry name" value="PLP-dependent transferases"/>
    <property type="match status" value="1"/>
</dbReference>
<dbReference type="RefSeq" id="WP_187709253.1">
    <property type="nucleotide sequence ID" value="NZ_CP060782.1"/>
</dbReference>
<proteinExistence type="predicted"/>
<gene>
    <name evidence="1" type="ORF">H9L14_03570</name>
</gene>
<dbReference type="InterPro" id="IPR015424">
    <property type="entry name" value="PyrdxlP-dep_Trfase"/>
</dbReference>
<reference evidence="1 2" key="1">
    <citation type="submission" date="2020-08" db="EMBL/GenBank/DDBJ databases">
        <title>Genome sequence of Sphingomonas sediminicola KACC 15039T.</title>
        <authorList>
            <person name="Hyun D.-W."/>
            <person name="Bae J.-W."/>
        </authorList>
    </citation>
    <scope>NUCLEOTIDE SEQUENCE [LARGE SCALE GENOMIC DNA]</scope>
    <source>
        <strain evidence="1 2">KACC 15039</strain>
    </source>
</reference>
<evidence type="ECO:0000313" key="2">
    <source>
        <dbReference type="Proteomes" id="UP000516105"/>
    </source>
</evidence>
<evidence type="ECO:0000313" key="1">
    <source>
        <dbReference type="EMBL" id="QNP46300.1"/>
    </source>
</evidence>
<sequence length="108" mass="12105">MPEDLRTAILRLREAASPLEPDAEARRSLGKQALDHALAYLEQVETASTNRPWSEVFSQHLEPEFAEQGRDPARVLDYVAECVDRPGFATTSPRFMAYIPGGDCSTRR</sequence>
<name>A0ABX6T943_9SPHN</name>
<accession>A0ABX6T943</accession>
<dbReference type="Proteomes" id="UP000516105">
    <property type="component" value="Chromosome"/>
</dbReference>
<organism evidence="1 2">
    <name type="scientific">Sphingomonas sediminicola</name>
    <dbReference type="NCBI Taxonomy" id="386874"/>
    <lineage>
        <taxon>Bacteria</taxon>
        <taxon>Pseudomonadati</taxon>
        <taxon>Pseudomonadota</taxon>
        <taxon>Alphaproteobacteria</taxon>
        <taxon>Sphingomonadales</taxon>
        <taxon>Sphingomonadaceae</taxon>
        <taxon>Sphingomonas</taxon>
    </lineage>
</organism>
<keyword evidence="2" id="KW-1185">Reference proteome</keyword>